<dbReference type="InParanoid" id="A0A2J6T6J7"/>
<evidence type="ECO:0000313" key="9">
    <source>
        <dbReference type="Proteomes" id="UP000235371"/>
    </source>
</evidence>
<sequence length="453" mass="49680">MAPKFHVLVIGGGIGGFACAVGLARKGHAVTVLERSASLQTWGGGLLISSNALRVIESYGLLGRFQEVAEKWERHVIFRYDGGVLDVLSNAANEKVFGYEMLNVRRQVYQRVLYEGAVEQGVKVRFGCRVEKIDDSEKGPSVMLSTGETLLADLIVGADGIKSTTRPFILGGRDVKLQPNSTCYQCTIPASLMLSSPLTAPLINERAIHSWWGPNTHWICGRKSNGQSYDAAFFIHPTASSPLPASHVSASNSHDPGKGKDNDRRGDVREVIDGVQTHGYEERVQAFAKMIPHENCTLWKVAQLPDLPTWVSESGRIVLLGDAAHAMSPHLGQGAAMTIEDGGVLSECLARASSLDDIPRAVKVYEEIQKGRTEKVKRAAGVSGVWKTMADGPEQRKRDEGFRKRMESGEKYEFWRASGHLAWIYGWDSKLEVGKELDRVFPVGKGIGQRARI</sequence>
<feature type="compositionally biased region" description="Basic and acidic residues" evidence="6">
    <location>
        <begin position="255"/>
        <end position="267"/>
    </location>
</feature>
<organism evidence="8 9">
    <name type="scientific">Hyaloscypha bicolor E</name>
    <dbReference type="NCBI Taxonomy" id="1095630"/>
    <lineage>
        <taxon>Eukaryota</taxon>
        <taxon>Fungi</taxon>
        <taxon>Dikarya</taxon>
        <taxon>Ascomycota</taxon>
        <taxon>Pezizomycotina</taxon>
        <taxon>Leotiomycetes</taxon>
        <taxon>Helotiales</taxon>
        <taxon>Hyaloscyphaceae</taxon>
        <taxon>Hyaloscypha</taxon>
        <taxon>Hyaloscypha bicolor</taxon>
    </lineage>
</organism>
<comment type="similarity">
    <text evidence="1">Belongs to the paxM FAD-dependent monooxygenase family.</text>
</comment>
<dbReference type="Proteomes" id="UP000235371">
    <property type="component" value="Unassembled WGS sequence"/>
</dbReference>
<dbReference type="GO" id="GO:0071949">
    <property type="term" value="F:FAD binding"/>
    <property type="evidence" value="ECO:0007669"/>
    <property type="project" value="InterPro"/>
</dbReference>
<dbReference type="InterPro" id="IPR036188">
    <property type="entry name" value="FAD/NAD-bd_sf"/>
</dbReference>
<dbReference type="Gene3D" id="3.50.50.60">
    <property type="entry name" value="FAD/NAD(P)-binding domain"/>
    <property type="match status" value="1"/>
</dbReference>
<feature type="domain" description="FAD-binding" evidence="7">
    <location>
        <begin position="5"/>
        <end position="167"/>
    </location>
</feature>
<dbReference type="SUPFAM" id="SSF51905">
    <property type="entry name" value="FAD/NAD(P)-binding domain"/>
    <property type="match status" value="1"/>
</dbReference>
<evidence type="ECO:0000256" key="4">
    <source>
        <dbReference type="ARBA" id="ARBA00023002"/>
    </source>
</evidence>
<dbReference type="PANTHER" id="PTHR13789">
    <property type="entry name" value="MONOOXYGENASE"/>
    <property type="match status" value="1"/>
</dbReference>
<evidence type="ECO:0000256" key="1">
    <source>
        <dbReference type="ARBA" id="ARBA00007992"/>
    </source>
</evidence>
<dbReference type="InterPro" id="IPR050493">
    <property type="entry name" value="FAD-dep_Monooxygenase_BioMet"/>
</dbReference>
<evidence type="ECO:0000313" key="8">
    <source>
        <dbReference type="EMBL" id="PMD58636.1"/>
    </source>
</evidence>
<dbReference type="AlphaFoldDB" id="A0A2J6T6J7"/>
<evidence type="ECO:0000256" key="6">
    <source>
        <dbReference type="SAM" id="MobiDB-lite"/>
    </source>
</evidence>
<dbReference type="GO" id="GO:0004497">
    <property type="term" value="F:monooxygenase activity"/>
    <property type="evidence" value="ECO:0007669"/>
    <property type="project" value="UniProtKB-KW"/>
</dbReference>
<dbReference type="RefSeq" id="XP_024735540.1">
    <property type="nucleotide sequence ID" value="XM_024876988.1"/>
</dbReference>
<dbReference type="GeneID" id="36585065"/>
<evidence type="ECO:0000256" key="5">
    <source>
        <dbReference type="ARBA" id="ARBA00023033"/>
    </source>
</evidence>
<dbReference type="OrthoDB" id="16820at2759"/>
<dbReference type="PROSITE" id="PS51257">
    <property type="entry name" value="PROKAR_LIPOPROTEIN"/>
    <property type="match status" value="1"/>
</dbReference>
<feature type="compositionally biased region" description="Polar residues" evidence="6">
    <location>
        <begin position="244"/>
        <end position="254"/>
    </location>
</feature>
<dbReference type="EMBL" id="KZ613817">
    <property type="protein sequence ID" value="PMD58636.1"/>
    <property type="molecule type" value="Genomic_DNA"/>
</dbReference>
<feature type="domain" description="FAD-binding" evidence="7">
    <location>
        <begin position="313"/>
        <end position="366"/>
    </location>
</feature>
<evidence type="ECO:0000259" key="7">
    <source>
        <dbReference type="Pfam" id="PF01494"/>
    </source>
</evidence>
<keyword evidence="5" id="KW-0503">Monooxygenase</keyword>
<dbReference type="InterPro" id="IPR002938">
    <property type="entry name" value="FAD-bd"/>
</dbReference>
<proteinExistence type="inferred from homology"/>
<dbReference type="Pfam" id="PF01494">
    <property type="entry name" value="FAD_binding_3"/>
    <property type="match status" value="2"/>
</dbReference>
<dbReference type="STRING" id="1095630.A0A2J6T6J7"/>
<protein>
    <submittedName>
        <fullName evidence="8">FAD/NAD(P)-binding domain-containing protein</fullName>
    </submittedName>
</protein>
<feature type="region of interest" description="Disordered" evidence="6">
    <location>
        <begin position="244"/>
        <end position="267"/>
    </location>
</feature>
<gene>
    <name evidence="8" type="ORF">K444DRAFT_562513</name>
</gene>
<keyword evidence="9" id="KW-1185">Reference proteome</keyword>
<evidence type="ECO:0000256" key="2">
    <source>
        <dbReference type="ARBA" id="ARBA00022630"/>
    </source>
</evidence>
<keyword evidence="3" id="KW-0274">FAD</keyword>
<evidence type="ECO:0000256" key="3">
    <source>
        <dbReference type="ARBA" id="ARBA00022827"/>
    </source>
</evidence>
<reference evidence="8 9" key="1">
    <citation type="submission" date="2016-04" db="EMBL/GenBank/DDBJ databases">
        <title>A degradative enzymes factory behind the ericoid mycorrhizal symbiosis.</title>
        <authorList>
            <consortium name="DOE Joint Genome Institute"/>
            <person name="Martino E."/>
            <person name="Morin E."/>
            <person name="Grelet G."/>
            <person name="Kuo A."/>
            <person name="Kohler A."/>
            <person name="Daghino S."/>
            <person name="Barry K."/>
            <person name="Choi C."/>
            <person name="Cichocki N."/>
            <person name="Clum A."/>
            <person name="Copeland A."/>
            <person name="Hainaut M."/>
            <person name="Haridas S."/>
            <person name="Labutti K."/>
            <person name="Lindquist E."/>
            <person name="Lipzen A."/>
            <person name="Khouja H.-R."/>
            <person name="Murat C."/>
            <person name="Ohm R."/>
            <person name="Olson A."/>
            <person name="Spatafora J."/>
            <person name="Veneault-Fourrey C."/>
            <person name="Henrissat B."/>
            <person name="Grigoriev I."/>
            <person name="Martin F."/>
            <person name="Perotto S."/>
        </authorList>
    </citation>
    <scope>NUCLEOTIDE SEQUENCE [LARGE SCALE GENOMIC DNA]</scope>
    <source>
        <strain evidence="8 9">E</strain>
    </source>
</reference>
<name>A0A2J6T6J7_9HELO</name>
<dbReference type="PANTHER" id="PTHR13789:SF147">
    <property type="entry name" value="PUTATIVE (AFU_ORTHOLOGUE AFUA_2G01950)-RELATED"/>
    <property type="match status" value="1"/>
</dbReference>
<keyword evidence="4" id="KW-0560">Oxidoreductase</keyword>
<dbReference type="PRINTS" id="PR00420">
    <property type="entry name" value="RNGMNOXGNASE"/>
</dbReference>
<keyword evidence="2" id="KW-0285">Flavoprotein</keyword>
<accession>A0A2J6T6J7</accession>